<dbReference type="SUPFAM" id="SSF56300">
    <property type="entry name" value="Metallo-dependent phosphatases"/>
    <property type="match status" value="1"/>
</dbReference>
<evidence type="ECO:0000256" key="4">
    <source>
        <dbReference type="ARBA" id="ARBA00025742"/>
    </source>
</evidence>
<gene>
    <name evidence="6" type="ORF">Ldro_0194</name>
</gene>
<proteinExistence type="inferred from homology"/>
<dbReference type="AlphaFoldDB" id="A0A0W0TE19"/>
<dbReference type="InterPro" id="IPR050884">
    <property type="entry name" value="CNP_phosphodiesterase-III"/>
</dbReference>
<dbReference type="PATRIC" id="fig|1212489.4.peg.198"/>
<dbReference type="PANTHER" id="PTHR42988:SF2">
    <property type="entry name" value="CYCLIC NUCLEOTIDE PHOSPHODIESTERASE CBUA0032-RELATED"/>
    <property type="match status" value="1"/>
</dbReference>
<dbReference type="EMBL" id="LNXY01000001">
    <property type="protein sequence ID" value="KTC93844.1"/>
    <property type="molecule type" value="Genomic_DNA"/>
</dbReference>
<accession>A0A0W0TE19</accession>
<dbReference type="OrthoDB" id="9811542at2"/>
<feature type="domain" description="Calcineurin-like phosphoesterase" evidence="5">
    <location>
        <begin position="1"/>
        <end position="186"/>
    </location>
</feature>
<dbReference type="Pfam" id="PF00149">
    <property type="entry name" value="Metallophos"/>
    <property type="match status" value="1"/>
</dbReference>
<organism evidence="6 7">
    <name type="scientific">Legionella drozanskii LLAP-1</name>
    <dbReference type="NCBI Taxonomy" id="1212489"/>
    <lineage>
        <taxon>Bacteria</taxon>
        <taxon>Pseudomonadati</taxon>
        <taxon>Pseudomonadota</taxon>
        <taxon>Gammaproteobacteria</taxon>
        <taxon>Legionellales</taxon>
        <taxon>Legionellaceae</taxon>
        <taxon>Legionella</taxon>
    </lineage>
</organism>
<sequence length="254" mass="29112">MKIIHISDLHFGMHNPLIIEPFFESLAILKPDIIIISGDLTQRARHEQYQLLQIFLKRLPAPFLIVPGNHDIPLYNAFSRLLNPFKRYKHYISPQLDASFYNDEVNILGVNSVTPYKIKDGTLAPQTLDRIKNHFSSTSGQLNILFFHHNLNYFSGMHHPLNNAEEFINYLKDSPIHMVCTGHLHYATLKLISKNQAGSCAILHAGSLCCLRSKDKLNSFYLIDSNNLKCTINWQVFNTTSFSTYQTHSLDLTI</sequence>
<name>A0A0W0TE19_9GAMM</name>
<protein>
    <submittedName>
        <fullName evidence="6">3',5'-cyclic-nucleotide phosphodiesterase</fullName>
    </submittedName>
</protein>
<comment type="similarity">
    <text evidence="4">Belongs to the cyclic nucleotide phosphodiesterase class-III family.</text>
</comment>
<evidence type="ECO:0000256" key="3">
    <source>
        <dbReference type="ARBA" id="ARBA00023004"/>
    </source>
</evidence>
<dbReference type="Gene3D" id="3.60.21.10">
    <property type="match status" value="1"/>
</dbReference>
<dbReference type="RefSeq" id="WP_058494547.1">
    <property type="nucleotide sequence ID" value="NZ_CAAAIU010000006.1"/>
</dbReference>
<keyword evidence="3" id="KW-0408">Iron</keyword>
<comment type="caution">
    <text evidence="6">The sequence shown here is derived from an EMBL/GenBank/DDBJ whole genome shotgun (WGS) entry which is preliminary data.</text>
</comment>
<evidence type="ECO:0000256" key="1">
    <source>
        <dbReference type="ARBA" id="ARBA00022723"/>
    </source>
</evidence>
<dbReference type="PANTHER" id="PTHR42988">
    <property type="entry name" value="PHOSPHOHYDROLASE"/>
    <property type="match status" value="1"/>
</dbReference>
<evidence type="ECO:0000313" key="7">
    <source>
        <dbReference type="Proteomes" id="UP000054736"/>
    </source>
</evidence>
<keyword evidence="1" id="KW-0479">Metal-binding</keyword>
<dbReference type="Proteomes" id="UP000054736">
    <property type="component" value="Unassembled WGS sequence"/>
</dbReference>
<dbReference type="GO" id="GO:0016787">
    <property type="term" value="F:hydrolase activity"/>
    <property type="evidence" value="ECO:0007669"/>
    <property type="project" value="UniProtKB-KW"/>
</dbReference>
<reference evidence="6 7" key="1">
    <citation type="submission" date="2015-11" db="EMBL/GenBank/DDBJ databases">
        <title>Genomic analysis of 38 Legionella species identifies large and diverse effector repertoires.</title>
        <authorList>
            <person name="Burstein D."/>
            <person name="Amaro F."/>
            <person name="Zusman T."/>
            <person name="Lifshitz Z."/>
            <person name="Cohen O."/>
            <person name="Gilbert J.A."/>
            <person name="Pupko T."/>
            <person name="Shuman H.A."/>
            <person name="Segal G."/>
        </authorList>
    </citation>
    <scope>NUCLEOTIDE SEQUENCE [LARGE SCALE GENOMIC DNA]</scope>
    <source>
        <strain evidence="6 7">ATCC 700990</strain>
    </source>
</reference>
<keyword evidence="2" id="KW-0378">Hydrolase</keyword>
<dbReference type="InterPro" id="IPR004843">
    <property type="entry name" value="Calcineurin-like_PHP"/>
</dbReference>
<evidence type="ECO:0000256" key="2">
    <source>
        <dbReference type="ARBA" id="ARBA00022801"/>
    </source>
</evidence>
<dbReference type="STRING" id="1212489.Ldro_0194"/>
<evidence type="ECO:0000259" key="5">
    <source>
        <dbReference type="Pfam" id="PF00149"/>
    </source>
</evidence>
<dbReference type="InterPro" id="IPR029052">
    <property type="entry name" value="Metallo-depent_PP-like"/>
</dbReference>
<keyword evidence="7" id="KW-1185">Reference proteome</keyword>
<dbReference type="GO" id="GO:0046872">
    <property type="term" value="F:metal ion binding"/>
    <property type="evidence" value="ECO:0007669"/>
    <property type="project" value="UniProtKB-KW"/>
</dbReference>
<evidence type="ECO:0000313" key="6">
    <source>
        <dbReference type="EMBL" id="KTC93844.1"/>
    </source>
</evidence>